<evidence type="ECO:0000256" key="1">
    <source>
        <dbReference type="SAM" id="MobiDB-lite"/>
    </source>
</evidence>
<accession>A0A4D6MSX8</accession>
<dbReference type="EMBL" id="CP039352">
    <property type="protein sequence ID" value="QCE03732.1"/>
    <property type="molecule type" value="Genomic_DNA"/>
</dbReference>
<feature type="compositionally biased region" description="Polar residues" evidence="1">
    <location>
        <begin position="85"/>
        <end position="100"/>
    </location>
</feature>
<proteinExistence type="predicted"/>
<reference evidence="2 3" key="1">
    <citation type="submission" date="2019-04" db="EMBL/GenBank/DDBJ databases">
        <title>An improved genome assembly and genetic linkage map for asparagus bean, Vigna unguiculata ssp. sesquipedialis.</title>
        <authorList>
            <person name="Xia Q."/>
            <person name="Zhang R."/>
            <person name="Dong Y."/>
        </authorList>
    </citation>
    <scope>NUCLEOTIDE SEQUENCE [LARGE SCALE GENOMIC DNA]</scope>
    <source>
        <tissue evidence="2">Leaf</tissue>
    </source>
</reference>
<gene>
    <name evidence="2" type="ORF">DEO72_LG8g1757</name>
</gene>
<evidence type="ECO:0000313" key="2">
    <source>
        <dbReference type="EMBL" id="QCE03732.1"/>
    </source>
</evidence>
<dbReference type="AlphaFoldDB" id="A0A4D6MSX8"/>
<feature type="compositionally biased region" description="Basic and acidic residues" evidence="1">
    <location>
        <begin position="75"/>
        <end position="84"/>
    </location>
</feature>
<dbReference type="Proteomes" id="UP000501690">
    <property type="component" value="Linkage Group LG8"/>
</dbReference>
<protein>
    <submittedName>
        <fullName evidence="2">Uncharacterized protein</fullName>
    </submittedName>
</protein>
<name>A0A4D6MSX8_VIGUN</name>
<keyword evidence="3" id="KW-1185">Reference proteome</keyword>
<evidence type="ECO:0000313" key="3">
    <source>
        <dbReference type="Proteomes" id="UP000501690"/>
    </source>
</evidence>
<feature type="region of interest" description="Disordered" evidence="1">
    <location>
        <begin position="71"/>
        <end position="100"/>
    </location>
</feature>
<organism evidence="2 3">
    <name type="scientific">Vigna unguiculata</name>
    <name type="common">Cowpea</name>
    <dbReference type="NCBI Taxonomy" id="3917"/>
    <lineage>
        <taxon>Eukaryota</taxon>
        <taxon>Viridiplantae</taxon>
        <taxon>Streptophyta</taxon>
        <taxon>Embryophyta</taxon>
        <taxon>Tracheophyta</taxon>
        <taxon>Spermatophyta</taxon>
        <taxon>Magnoliopsida</taxon>
        <taxon>eudicotyledons</taxon>
        <taxon>Gunneridae</taxon>
        <taxon>Pentapetalae</taxon>
        <taxon>rosids</taxon>
        <taxon>fabids</taxon>
        <taxon>Fabales</taxon>
        <taxon>Fabaceae</taxon>
        <taxon>Papilionoideae</taxon>
        <taxon>50 kb inversion clade</taxon>
        <taxon>NPAAA clade</taxon>
        <taxon>indigoferoid/millettioid clade</taxon>
        <taxon>Phaseoleae</taxon>
        <taxon>Vigna</taxon>
    </lineage>
</organism>
<sequence>MEACFPTTIAPQPWQPPTTFTCNAGSHRDAPSPSRNLLRELFRNTTASHSIPSLLLHLSRSHHERFINCTARRPLPREQHRNSDEQQPSRSRIYTSTMEG</sequence>